<dbReference type="Proteomes" id="UP000654471">
    <property type="component" value="Unassembled WGS sequence"/>
</dbReference>
<protein>
    <submittedName>
        <fullName evidence="2">Uncharacterized protein</fullName>
    </submittedName>
</protein>
<keyword evidence="1" id="KW-0472">Membrane</keyword>
<organism evidence="2 3">
    <name type="scientific">Streptomyces albospinus</name>
    <dbReference type="NCBI Taxonomy" id="285515"/>
    <lineage>
        <taxon>Bacteria</taxon>
        <taxon>Bacillati</taxon>
        <taxon>Actinomycetota</taxon>
        <taxon>Actinomycetes</taxon>
        <taxon>Kitasatosporales</taxon>
        <taxon>Streptomycetaceae</taxon>
        <taxon>Streptomyces</taxon>
    </lineage>
</organism>
<accession>A0ABQ2VPA2</accession>
<feature type="transmembrane region" description="Helical" evidence="1">
    <location>
        <begin position="33"/>
        <end position="52"/>
    </location>
</feature>
<evidence type="ECO:0000313" key="3">
    <source>
        <dbReference type="Proteomes" id="UP000654471"/>
    </source>
</evidence>
<keyword evidence="1" id="KW-0812">Transmembrane</keyword>
<reference evidence="3" key="1">
    <citation type="journal article" date="2019" name="Int. J. Syst. Evol. Microbiol.">
        <title>The Global Catalogue of Microorganisms (GCM) 10K type strain sequencing project: providing services to taxonomists for standard genome sequencing and annotation.</title>
        <authorList>
            <consortium name="The Broad Institute Genomics Platform"/>
            <consortium name="The Broad Institute Genome Sequencing Center for Infectious Disease"/>
            <person name="Wu L."/>
            <person name="Ma J."/>
        </authorList>
    </citation>
    <scope>NUCLEOTIDE SEQUENCE [LARGE SCALE GENOMIC DNA]</scope>
    <source>
        <strain evidence="3">JCM 3399</strain>
    </source>
</reference>
<proteinExistence type="predicted"/>
<dbReference type="EMBL" id="BMRP01000091">
    <property type="protein sequence ID" value="GGV03942.1"/>
    <property type="molecule type" value="Genomic_DNA"/>
</dbReference>
<evidence type="ECO:0000256" key="1">
    <source>
        <dbReference type="SAM" id="Phobius"/>
    </source>
</evidence>
<dbReference type="RefSeq" id="WP_189308647.1">
    <property type="nucleotide sequence ID" value="NZ_BMRP01000091.1"/>
</dbReference>
<name>A0ABQ2VPA2_9ACTN</name>
<sequence length="55" mass="6264">MDFRRVVDWWELNTDQAARVQPQKQMRDRLTPTAVGVILSLLISVAVVVVVAERS</sequence>
<evidence type="ECO:0000313" key="2">
    <source>
        <dbReference type="EMBL" id="GGV03942.1"/>
    </source>
</evidence>
<keyword evidence="3" id="KW-1185">Reference proteome</keyword>
<keyword evidence="1" id="KW-1133">Transmembrane helix</keyword>
<gene>
    <name evidence="2" type="ORF">GCM10010211_83980</name>
</gene>
<comment type="caution">
    <text evidence="2">The sequence shown here is derived from an EMBL/GenBank/DDBJ whole genome shotgun (WGS) entry which is preliminary data.</text>
</comment>